<comment type="caution">
    <text evidence="2">The sequence shown here is derived from an EMBL/GenBank/DDBJ whole genome shotgun (WGS) entry which is preliminary data.</text>
</comment>
<organism evidence="2 3">
    <name type="scientific">Pseudobowmanella zhangzhouensis</name>
    <dbReference type="NCBI Taxonomy" id="1537679"/>
    <lineage>
        <taxon>Bacteria</taxon>
        <taxon>Pseudomonadati</taxon>
        <taxon>Pseudomonadota</taxon>
        <taxon>Gammaproteobacteria</taxon>
        <taxon>Alteromonadales</taxon>
        <taxon>Alteromonadaceae</taxon>
    </lineage>
</organism>
<evidence type="ECO:0000313" key="2">
    <source>
        <dbReference type="EMBL" id="MFC6439115.1"/>
    </source>
</evidence>
<evidence type="ECO:0008006" key="4">
    <source>
        <dbReference type="Google" id="ProtNLM"/>
    </source>
</evidence>
<accession>A0ABW1XK15</accession>
<reference evidence="3" key="1">
    <citation type="journal article" date="2019" name="Int. J. Syst. Evol. Microbiol.">
        <title>The Global Catalogue of Microorganisms (GCM) 10K type strain sequencing project: providing services to taxonomists for standard genome sequencing and annotation.</title>
        <authorList>
            <consortium name="The Broad Institute Genomics Platform"/>
            <consortium name="The Broad Institute Genome Sequencing Center for Infectious Disease"/>
            <person name="Wu L."/>
            <person name="Ma J."/>
        </authorList>
    </citation>
    <scope>NUCLEOTIDE SEQUENCE [LARGE SCALE GENOMIC DNA]</scope>
    <source>
        <strain evidence="3">CGMCC 1.16031</strain>
    </source>
</reference>
<gene>
    <name evidence="2" type="ORF">ACFP85_02965</name>
</gene>
<keyword evidence="1" id="KW-0472">Membrane</keyword>
<evidence type="ECO:0000256" key="1">
    <source>
        <dbReference type="SAM" id="Phobius"/>
    </source>
</evidence>
<keyword evidence="3" id="KW-1185">Reference proteome</keyword>
<sequence length="53" mass="5821">MKTLYRVLILIALLVAAIASYSVGSQTGMFAFIILGFLLEGAFWLGLFPAKKR</sequence>
<keyword evidence="1" id="KW-1133">Transmembrane helix</keyword>
<dbReference type="Proteomes" id="UP001596364">
    <property type="component" value="Unassembled WGS sequence"/>
</dbReference>
<feature type="transmembrane region" description="Helical" evidence="1">
    <location>
        <begin position="29"/>
        <end position="48"/>
    </location>
</feature>
<protein>
    <recommendedName>
        <fullName evidence="4">DUF2892 domain-containing protein</fullName>
    </recommendedName>
</protein>
<evidence type="ECO:0000313" key="3">
    <source>
        <dbReference type="Proteomes" id="UP001596364"/>
    </source>
</evidence>
<proteinExistence type="predicted"/>
<dbReference type="RefSeq" id="WP_165490783.1">
    <property type="nucleotide sequence ID" value="NZ_JBHSUS010000001.1"/>
</dbReference>
<name>A0ABW1XK15_9ALTE</name>
<dbReference type="EMBL" id="JBHSUS010000001">
    <property type="protein sequence ID" value="MFC6439115.1"/>
    <property type="molecule type" value="Genomic_DNA"/>
</dbReference>
<keyword evidence="1" id="KW-0812">Transmembrane</keyword>